<dbReference type="EMBL" id="BLKX01000001">
    <property type="protein sequence ID" value="GFG77983.1"/>
    <property type="molecule type" value="Genomic_DNA"/>
</dbReference>
<dbReference type="SUPFAM" id="SSF159245">
    <property type="entry name" value="AttH-like"/>
    <property type="match status" value="1"/>
</dbReference>
<evidence type="ECO:0000313" key="2">
    <source>
        <dbReference type="Proteomes" id="UP000465240"/>
    </source>
</evidence>
<gene>
    <name evidence="1" type="ORF">MPRG_12590</name>
</gene>
<accession>A0ABQ1C0M7</accession>
<protein>
    <recommendedName>
        <fullName evidence="3">Tocopherol cyclase</fullName>
    </recommendedName>
</protein>
<evidence type="ECO:0000313" key="1">
    <source>
        <dbReference type="EMBL" id="GFG77983.1"/>
    </source>
</evidence>
<sequence length="340" mass="37043">MWGTKVGVNVVGSAARTGIGLVPGLVSLYRRTGADVPFGDPVPSHGTEMEGWFWRLSHQDEGRVVVALCSANRQSDGDWSTAAIALHPGGVVRSAAVEGVTASQARFSVQAESGGNLIDAGGERLRMVLGDTAVDLKFHDAFLWPKPFGGGGVFSSVPFLNQYWHPYRLGGKASGTVTHQDQRWEFTDAKLYCERNWGAGFPLRWWWGQAHDFGDADVSVAFSGGLLELGPLNRDVTGVVVRLGDRVIRITPPALVSSSCDVQRWHIDARTLRYRVELEGRGTPDGPHVLPVPLPAERRNIDTDYEYLAGTLHCRVREWGRVIFEGTSTLAGLEVGSRPS</sequence>
<name>A0ABQ1C0M7_9MYCO</name>
<evidence type="ECO:0008006" key="3">
    <source>
        <dbReference type="Google" id="ProtNLM"/>
    </source>
</evidence>
<reference evidence="1 2" key="1">
    <citation type="journal article" date="2019" name="Emerg. Microbes Infect.">
        <title>Comprehensive subspecies identification of 175 nontuberculous mycobacteria species based on 7547 genomic profiles.</title>
        <authorList>
            <person name="Matsumoto Y."/>
            <person name="Kinjo T."/>
            <person name="Motooka D."/>
            <person name="Nabeya D."/>
            <person name="Jung N."/>
            <person name="Uechi K."/>
            <person name="Horii T."/>
            <person name="Iida T."/>
            <person name="Fujita J."/>
            <person name="Nakamura S."/>
        </authorList>
    </citation>
    <scope>NUCLEOTIDE SEQUENCE [LARGE SCALE GENOMIC DNA]</scope>
    <source>
        <strain evidence="1 2">JCM 18565</strain>
    </source>
</reference>
<organism evidence="1 2">
    <name type="scientific">Mycobacterium paragordonae</name>
    <dbReference type="NCBI Taxonomy" id="1389713"/>
    <lineage>
        <taxon>Bacteria</taxon>
        <taxon>Bacillati</taxon>
        <taxon>Actinomycetota</taxon>
        <taxon>Actinomycetes</taxon>
        <taxon>Mycobacteriales</taxon>
        <taxon>Mycobacteriaceae</taxon>
        <taxon>Mycobacterium</taxon>
    </lineage>
</organism>
<comment type="caution">
    <text evidence="1">The sequence shown here is derived from an EMBL/GenBank/DDBJ whole genome shotgun (WGS) entry which is preliminary data.</text>
</comment>
<dbReference type="InterPro" id="IPR025893">
    <property type="entry name" value="Tocopherol_cyclase"/>
</dbReference>
<proteinExistence type="predicted"/>
<keyword evidence="2" id="KW-1185">Reference proteome</keyword>
<dbReference type="Pfam" id="PF14249">
    <property type="entry name" value="Tocopherol_cycl"/>
    <property type="match status" value="1"/>
</dbReference>
<dbReference type="PANTHER" id="PTHR35309:SF4">
    <property type="entry name" value="TOCOPHEROL CYCLASE"/>
    <property type="match status" value="1"/>
</dbReference>
<dbReference type="Proteomes" id="UP000465240">
    <property type="component" value="Unassembled WGS sequence"/>
</dbReference>
<dbReference type="PANTHER" id="PTHR35309">
    <property type="match status" value="1"/>
</dbReference>